<dbReference type="EnsemblPlants" id="Solyc06g009125.1.1">
    <property type="protein sequence ID" value="Solyc06g009125.1.1"/>
    <property type="gene ID" value="Solyc06g009125.1"/>
</dbReference>
<keyword evidence="3" id="KW-1185">Reference proteome</keyword>
<accession>A0A3Q7GSR0</accession>
<dbReference type="Gramene" id="Solyc06g009125.1.1">
    <property type="protein sequence ID" value="Solyc06g009125.1.1"/>
    <property type="gene ID" value="Solyc06g009125.1"/>
</dbReference>
<reference evidence="2" key="1">
    <citation type="journal article" date="2012" name="Nature">
        <title>The tomato genome sequence provides insights into fleshy fruit evolution.</title>
        <authorList>
            <consortium name="Tomato Genome Consortium"/>
        </authorList>
    </citation>
    <scope>NUCLEOTIDE SEQUENCE [LARGE SCALE GENOMIC DNA]</scope>
    <source>
        <strain evidence="2">cv. Heinz 1706</strain>
    </source>
</reference>
<keyword evidence="1" id="KW-1133">Transmembrane helix</keyword>
<feature type="transmembrane region" description="Helical" evidence="1">
    <location>
        <begin position="21"/>
        <end position="45"/>
    </location>
</feature>
<keyword evidence="1" id="KW-0812">Transmembrane</keyword>
<organism evidence="2">
    <name type="scientific">Solanum lycopersicum</name>
    <name type="common">Tomato</name>
    <name type="synonym">Lycopersicon esculentum</name>
    <dbReference type="NCBI Taxonomy" id="4081"/>
    <lineage>
        <taxon>Eukaryota</taxon>
        <taxon>Viridiplantae</taxon>
        <taxon>Streptophyta</taxon>
        <taxon>Embryophyta</taxon>
        <taxon>Tracheophyta</taxon>
        <taxon>Spermatophyta</taxon>
        <taxon>Magnoliopsida</taxon>
        <taxon>eudicotyledons</taxon>
        <taxon>Gunneridae</taxon>
        <taxon>Pentapetalae</taxon>
        <taxon>asterids</taxon>
        <taxon>lamiids</taxon>
        <taxon>Solanales</taxon>
        <taxon>Solanaceae</taxon>
        <taxon>Solanoideae</taxon>
        <taxon>Solaneae</taxon>
        <taxon>Solanum</taxon>
        <taxon>Solanum subgen. Lycopersicon</taxon>
    </lineage>
</organism>
<keyword evidence="1" id="KW-0472">Membrane</keyword>
<reference evidence="2" key="2">
    <citation type="submission" date="2019-01" db="UniProtKB">
        <authorList>
            <consortium name="EnsemblPlants"/>
        </authorList>
    </citation>
    <scope>IDENTIFICATION</scope>
    <source>
        <strain evidence="2">cv. Heinz 1706</strain>
    </source>
</reference>
<evidence type="ECO:0000313" key="2">
    <source>
        <dbReference type="EnsemblPlants" id="Solyc06g009125.1.1"/>
    </source>
</evidence>
<evidence type="ECO:0000256" key="1">
    <source>
        <dbReference type="SAM" id="Phobius"/>
    </source>
</evidence>
<proteinExistence type="predicted"/>
<evidence type="ECO:0000313" key="3">
    <source>
        <dbReference type="Proteomes" id="UP000004994"/>
    </source>
</evidence>
<protein>
    <submittedName>
        <fullName evidence="2">Uncharacterized protein</fullName>
    </submittedName>
</protein>
<name>A0A3Q7GSR0_SOLLC</name>
<dbReference type="InParanoid" id="A0A3Q7GSR0"/>
<dbReference type="AlphaFoldDB" id="A0A3Q7GSR0"/>
<sequence length="219" mass="24991">MDIDSCICLYCKFPIDPFANLGFILIFSCAPTILESVAHFLFYYFGSCLTPFVGECSIKRHVSVTWVPIVPTNNMIERTDYRKIYGDTLFSNYYSTQLGRVLGSRHLRCTRIEMLSGSNLCAVNKTNMVANAISGNVKLGDIVLASFLEVYRSLLQMYKTLLKLHDAHVCATSVPLRTDLVHGVLLLLLDVMRTVLRLSLDFNYQQLLHKWQVRIRPKE</sequence>
<dbReference type="Proteomes" id="UP000004994">
    <property type="component" value="Chromosome 6"/>
</dbReference>